<proteinExistence type="predicted"/>
<keyword evidence="3" id="KW-0472">Membrane</keyword>
<dbReference type="AlphaFoldDB" id="A0A2N1PQD0"/>
<comment type="caution">
    <text evidence="5">The sequence shown here is derived from an EMBL/GenBank/DDBJ whole genome shotgun (WGS) entry which is preliminary data.</text>
</comment>
<sequence>MDIPISESNRKFWKLVAVYILTFSFIYHIVGRDGGRPSEYQHPNSAPVTLQVSANEKNTIEVYTSCAPAVVNITTMTLTRDFFYQITPRQGSGSGFIFDPKGYILTNYHVVKGAASLEITTSDGSRHEGVMVGKDSGSDIAVIAFSRPPENLPFIVLGDSGPVAIGQKVLAIGNPFGLSGTLTEGIISSLGRSLMAGDGSIMEDLIQTDAAINPGNSGGPLLDSSGRVIGINTMIYSPSGGNVGIGFAVPVNRAKLIIPDLITTGTWSRPWIGLTGQTLWPSLSRAMGMGSIRGVLVVEVYRDGPAHASGIRGCDRERQVGNFLVPCGGDVLLTIDGKAVNDTENLLRLINARRPGQKINVTLLREGHEMSVSLELIKSPRGYLSER</sequence>
<dbReference type="Pfam" id="PF13365">
    <property type="entry name" value="Trypsin_2"/>
    <property type="match status" value="1"/>
</dbReference>
<dbReference type="InterPro" id="IPR036034">
    <property type="entry name" value="PDZ_sf"/>
</dbReference>
<keyword evidence="1" id="KW-0645">Protease</keyword>
<evidence type="ECO:0000313" key="5">
    <source>
        <dbReference type="EMBL" id="PKK90547.1"/>
    </source>
</evidence>
<accession>A0A2N1PQD0</accession>
<keyword evidence="3" id="KW-0812">Transmembrane</keyword>
<evidence type="ECO:0000313" key="6">
    <source>
        <dbReference type="Proteomes" id="UP000233256"/>
    </source>
</evidence>
<dbReference type="Gene3D" id="2.40.10.120">
    <property type="match status" value="1"/>
</dbReference>
<evidence type="ECO:0000256" key="1">
    <source>
        <dbReference type="ARBA" id="ARBA00022670"/>
    </source>
</evidence>
<dbReference type="InterPro" id="IPR051201">
    <property type="entry name" value="Chloro_Bact_Ser_Proteases"/>
</dbReference>
<dbReference type="SUPFAM" id="SSF50494">
    <property type="entry name" value="Trypsin-like serine proteases"/>
    <property type="match status" value="1"/>
</dbReference>
<reference evidence="5 6" key="1">
    <citation type="journal article" date="2017" name="ISME J.">
        <title>Potential for microbial H2 and metal transformations associated with novel bacteria and archaea in deep terrestrial subsurface sediments.</title>
        <authorList>
            <person name="Hernsdorf A.W."/>
            <person name="Amano Y."/>
            <person name="Miyakawa K."/>
            <person name="Ise K."/>
            <person name="Suzuki Y."/>
            <person name="Anantharaman K."/>
            <person name="Probst A."/>
            <person name="Burstein D."/>
            <person name="Thomas B.C."/>
            <person name="Banfield J.F."/>
        </authorList>
    </citation>
    <scope>NUCLEOTIDE SEQUENCE [LARGE SCALE GENOMIC DNA]</scope>
    <source>
        <strain evidence="5">HGW-Wallbacteria-1</strain>
    </source>
</reference>
<protein>
    <submittedName>
        <fullName evidence="5">Peptidase S1</fullName>
    </submittedName>
</protein>
<dbReference type="PANTHER" id="PTHR43343">
    <property type="entry name" value="PEPTIDASE S12"/>
    <property type="match status" value="1"/>
</dbReference>
<dbReference type="SUPFAM" id="SSF50156">
    <property type="entry name" value="PDZ domain-like"/>
    <property type="match status" value="1"/>
</dbReference>
<dbReference type="Pfam" id="PF13180">
    <property type="entry name" value="PDZ_2"/>
    <property type="match status" value="1"/>
</dbReference>
<name>A0A2N1PQD0_9BACT</name>
<feature type="transmembrane region" description="Helical" evidence="3">
    <location>
        <begin position="12"/>
        <end position="30"/>
    </location>
</feature>
<keyword evidence="3" id="KW-1133">Transmembrane helix</keyword>
<evidence type="ECO:0000259" key="4">
    <source>
        <dbReference type="Pfam" id="PF13180"/>
    </source>
</evidence>
<dbReference type="Proteomes" id="UP000233256">
    <property type="component" value="Unassembled WGS sequence"/>
</dbReference>
<evidence type="ECO:0000256" key="3">
    <source>
        <dbReference type="SAM" id="Phobius"/>
    </source>
</evidence>
<gene>
    <name evidence="5" type="ORF">CVV64_09300</name>
</gene>
<dbReference type="GO" id="GO:0004252">
    <property type="term" value="F:serine-type endopeptidase activity"/>
    <property type="evidence" value="ECO:0007669"/>
    <property type="project" value="InterPro"/>
</dbReference>
<dbReference type="Gene3D" id="2.30.42.10">
    <property type="match status" value="1"/>
</dbReference>
<dbReference type="PRINTS" id="PR00834">
    <property type="entry name" value="PROTEASES2C"/>
</dbReference>
<dbReference type="InterPro" id="IPR001478">
    <property type="entry name" value="PDZ"/>
</dbReference>
<evidence type="ECO:0000256" key="2">
    <source>
        <dbReference type="ARBA" id="ARBA00022801"/>
    </source>
</evidence>
<dbReference type="EMBL" id="PGXC01000005">
    <property type="protein sequence ID" value="PKK90547.1"/>
    <property type="molecule type" value="Genomic_DNA"/>
</dbReference>
<feature type="domain" description="PDZ" evidence="4">
    <location>
        <begin position="294"/>
        <end position="376"/>
    </location>
</feature>
<dbReference type="GO" id="GO:0006508">
    <property type="term" value="P:proteolysis"/>
    <property type="evidence" value="ECO:0007669"/>
    <property type="project" value="UniProtKB-KW"/>
</dbReference>
<keyword evidence="2" id="KW-0378">Hydrolase</keyword>
<dbReference type="InterPro" id="IPR001940">
    <property type="entry name" value="Peptidase_S1C"/>
</dbReference>
<dbReference type="PANTHER" id="PTHR43343:SF3">
    <property type="entry name" value="PROTEASE DO-LIKE 8, CHLOROPLASTIC"/>
    <property type="match status" value="1"/>
</dbReference>
<dbReference type="InterPro" id="IPR009003">
    <property type="entry name" value="Peptidase_S1_PA"/>
</dbReference>
<organism evidence="5 6">
    <name type="scientific">Candidatus Wallbacteria bacterium HGW-Wallbacteria-1</name>
    <dbReference type="NCBI Taxonomy" id="2013854"/>
    <lineage>
        <taxon>Bacteria</taxon>
        <taxon>Candidatus Walliibacteriota</taxon>
    </lineage>
</organism>